<accession>A0A4Q7Z0U2</accession>
<dbReference type="EMBL" id="SHKW01000001">
    <property type="protein sequence ID" value="RZU43728.1"/>
    <property type="molecule type" value="Genomic_DNA"/>
</dbReference>
<evidence type="ECO:0000313" key="1">
    <source>
        <dbReference type="EMBL" id="RZU43728.1"/>
    </source>
</evidence>
<evidence type="ECO:0008006" key="3">
    <source>
        <dbReference type="Google" id="ProtNLM"/>
    </source>
</evidence>
<organism evidence="1 2">
    <name type="scientific">Edaphobacter modestus</name>
    <dbReference type="NCBI Taxonomy" id="388466"/>
    <lineage>
        <taxon>Bacteria</taxon>
        <taxon>Pseudomonadati</taxon>
        <taxon>Acidobacteriota</taxon>
        <taxon>Terriglobia</taxon>
        <taxon>Terriglobales</taxon>
        <taxon>Acidobacteriaceae</taxon>
        <taxon>Edaphobacter</taxon>
    </lineage>
</organism>
<proteinExistence type="predicted"/>
<protein>
    <recommendedName>
        <fullName evidence="3">MAE-28990/MAE-18760-like HEPN domain-containing protein</fullName>
    </recommendedName>
</protein>
<keyword evidence="2" id="KW-1185">Reference proteome</keyword>
<sequence length="247" mass="28171">MQTDNWIHQMDFFHTESDNFERDLHVIILGSLHASVNALSADTEAYAKKLETQIESAHEEYRDYLIDRQGEAFGDHAEQERFQRNMAFVAIATRLIHALRTMLRSAETFFPRKKKYGDGSMSEIMRLWSEIGERFGIDIVMHADKIAFATPLNDVRNQIVHDGGEANPQLPFERWTLEGGDASYLDLKFSDKYPEYVDGSGFLAAVRVTEEQFNKIFDDSITLIKWLAAELRACELAAVKVNSASSP</sequence>
<dbReference type="AlphaFoldDB" id="A0A4Q7Z0U2"/>
<comment type="caution">
    <text evidence="1">The sequence shown here is derived from an EMBL/GenBank/DDBJ whole genome shotgun (WGS) entry which is preliminary data.</text>
</comment>
<reference evidence="1 2" key="1">
    <citation type="submission" date="2019-02" db="EMBL/GenBank/DDBJ databases">
        <title>Genomic Encyclopedia of Archaeal and Bacterial Type Strains, Phase II (KMG-II): from individual species to whole genera.</title>
        <authorList>
            <person name="Goeker M."/>
        </authorList>
    </citation>
    <scope>NUCLEOTIDE SEQUENCE [LARGE SCALE GENOMIC DNA]</scope>
    <source>
        <strain evidence="1 2">DSM 18101</strain>
    </source>
</reference>
<gene>
    <name evidence="1" type="ORF">BDD14_5431</name>
</gene>
<name>A0A4Q7Z0U2_9BACT</name>
<dbReference type="Proteomes" id="UP000292958">
    <property type="component" value="Unassembled WGS sequence"/>
</dbReference>
<evidence type="ECO:0000313" key="2">
    <source>
        <dbReference type="Proteomes" id="UP000292958"/>
    </source>
</evidence>